<gene>
    <name evidence="1" type="ORF">ILYODFUR_032803</name>
</gene>
<dbReference type="Proteomes" id="UP001482620">
    <property type="component" value="Unassembled WGS sequence"/>
</dbReference>
<protein>
    <submittedName>
        <fullName evidence="1">Uncharacterized protein</fullName>
    </submittedName>
</protein>
<evidence type="ECO:0000313" key="1">
    <source>
        <dbReference type="EMBL" id="MEQ2223053.1"/>
    </source>
</evidence>
<evidence type="ECO:0000313" key="2">
    <source>
        <dbReference type="Proteomes" id="UP001482620"/>
    </source>
</evidence>
<reference evidence="1 2" key="1">
    <citation type="submission" date="2021-06" db="EMBL/GenBank/DDBJ databases">
        <authorList>
            <person name="Palmer J.M."/>
        </authorList>
    </citation>
    <scope>NUCLEOTIDE SEQUENCE [LARGE SCALE GENOMIC DNA]</scope>
    <source>
        <strain evidence="2">if_2019</strain>
        <tissue evidence="1">Muscle</tissue>
    </source>
</reference>
<proteinExistence type="predicted"/>
<comment type="caution">
    <text evidence="1">The sequence shown here is derived from an EMBL/GenBank/DDBJ whole genome shotgun (WGS) entry which is preliminary data.</text>
</comment>
<accession>A0ABV0SR28</accession>
<name>A0ABV0SR28_9TELE</name>
<sequence>MVVCTRYTPYVYVPEAFASFHLCHCVLTTSPEVTLDDQANLRSVDFISCLSLDSHQAGSFLLPSSSGPNCKSNLSTPQRKHLHTKLIPVRSELTQNGTQETFYGLTFIKPGS</sequence>
<dbReference type="EMBL" id="JAHRIQ010005425">
    <property type="protein sequence ID" value="MEQ2223053.1"/>
    <property type="molecule type" value="Genomic_DNA"/>
</dbReference>
<organism evidence="1 2">
    <name type="scientific">Ilyodon furcidens</name>
    <name type="common">goldbreast splitfin</name>
    <dbReference type="NCBI Taxonomy" id="33524"/>
    <lineage>
        <taxon>Eukaryota</taxon>
        <taxon>Metazoa</taxon>
        <taxon>Chordata</taxon>
        <taxon>Craniata</taxon>
        <taxon>Vertebrata</taxon>
        <taxon>Euteleostomi</taxon>
        <taxon>Actinopterygii</taxon>
        <taxon>Neopterygii</taxon>
        <taxon>Teleostei</taxon>
        <taxon>Neoteleostei</taxon>
        <taxon>Acanthomorphata</taxon>
        <taxon>Ovalentaria</taxon>
        <taxon>Atherinomorphae</taxon>
        <taxon>Cyprinodontiformes</taxon>
        <taxon>Goodeidae</taxon>
        <taxon>Ilyodon</taxon>
    </lineage>
</organism>
<keyword evidence="2" id="KW-1185">Reference proteome</keyword>